<dbReference type="Pfam" id="PF04149">
    <property type="entry name" value="DUF397"/>
    <property type="match status" value="1"/>
</dbReference>
<accession>A0A840PZQ7</accession>
<comment type="caution">
    <text evidence="2">The sequence shown here is derived from an EMBL/GenBank/DDBJ whole genome shotgun (WGS) entry which is preliminary data.</text>
</comment>
<gene>
    <name evidence="2" type="ORF">BJ970_000771</name>
</gene>
<name>A0A840PZQ7_9PSEU</name>
<protein>
    <recommendedName>
        <fullName evidence="1">DUF397 domain-containing protein</fullName>
    </recommendedName>
</protein>
<evidence type="ECO:0000313" key="3">
    <source>
        <dbReference type="Proteomes" id="UP000584374"/>
    </source>
</evidence>
<dbReference type="EMBL" id="JACHIW010000001">
    <property type="protein sequence ID" value="MBB5153237.1"/>
    <property type="molecule type" value="Genomic_DNA"/>
</dbReference>
<feature type="domain" description="DUF397" evidence="1">
    <location>
        <begin position="28"/>
        <end position="56"/>
    </location>
</feature>
<keyword evidence="3" id="KW-1185">Reference proteome</keyword>
<organism evidence="2 3">
    <name type="scientific">Saccharopolyspora phatthalungensis</name>
    <dbReference type="NCBI Taxonomy" id="664693"/>
    <lineage>
        <taxon>Bacteria</taxon>
        <taxon>Bacillati</taxon>
        <taxon>Actinomycetota</taxon>
        <taxon>Actinomycetes</taxon>
        <taxon>Pseudonocardiales</taxon>
        <taxon>Pseudonocardiaceae</taxon>
        <taxon>Saccharopolyspora</taxon>
    </lineage>
</organism>
<evidence type="ECO:0000259" key="1">
    <source>
        <dbReference type="Pfam" id="PF04149"/>
    </source>
</evidence>
<proteinExistence type="predicted"/>
<evidence type="ECO:0000313" key="2">
    <source>
        <dbReference type="EMBL" id="MBB5153237.1"/>
    </source>
</evidence>
<dbReference type="AlphaFoldDB" id="A0A840PZQ7"/>
<reference evidence="2 3" key="1">
    <citation type="submission" date="2020-08" db="EMBL/GenBank/DDBJ databases">
        <title>Sequencing the genomes of 1000 actinobacteria strains.</title>
        <authorList>
            <person name="Klenk H.-P."/>
        </authorList>
    </citation>
    <scope>NUCLEOTIDE SEQUENCE [LARGE SCALE GENOMIC DNA]</scope>
    <source>
        <strain evidence="2 3">DSM 45584</strain>
    </source>
</reference>
<dbReference type="Proteomes" id="UP000584374">
    <property type="component" value="Unassembled WGS sequence"/>
</dbReference>
<sequence length="64" mass="7209">MFRVHRSVQQHSSFLRAVFLTAWVASLRAVRDSKDPAGAPLMFEPPAFTTFLNAVKAKRFDCIA</sequence>
<dbReference type="RefSeq" id="WP_184723782.1">
    <property type="nucleotide sequence ID" value="NZ_JACHIW010000001.1"/>
</dbReference>
<dbReference type="InterPro" id="IPR007278">
    <property type="entry name" value="DUF397"/>
</dbReference>